<sequence length="103" mass="11210">MVLAQGLLLCAYTVTTIAVLKRAGWITVHPRNVKNERVRKVFEAAITLGDTIVCKSVEMIDLIKGRGSEDGSTPLIMVCVLYFVGGYKCLEAVPADFHELNAG</sequence>
<proteinExistence type="predicted"/>
<keyword evidence="3" id="KW-1185">Reference proteome</keyword>
<evidence type="ECO:0000256" key="1">
    <source>
        <dbReference type="SAM" id="SignalP"/>
    </source>
</evidence>
<evidence type="ECO:0000313" key="3">
    <source>
        <dbReference type="Proteomes" id="UP001497512"/>
    </source>
</evidence>
<keyword evidence="1" id="KW-0732">Signal</keyword>
<evidence type="ECO:0000313" key="2">
    <source>
        <dbReference type="EMBL" id="CAK9202574.1"/>
    </source>
</evidence>
<gene>
    <name evidence="2" type="ORF">CSSPTR1EN2_LOCUS6475</name>
</gene>
<feature type="signal peptide" evidence="1">
    <location>
        <begin position="1"/>
        <end position="18"/>
    </location>
</feature>
<dbReference type="EMBL" id="OZ019905">
    <property type="protein sequence ID" value="CAK9202574.1"/>
    <property type="molecule type" value="Genomic_DNA"/>
</dbReference>
<feature type="chain" id="PRO_5046177593" evidence="1">
    <location>
        <begin position="19"/>
        <end position="103"/>
    </location>
</feature>
<reference evidence="2" key="1">
    <citation type="submission" date="2024-02" db="EMBL/GenBank/DDBJ databases">
        <authorList>
            <consortium name="ELIXIR-Norway"/>
            <consortium name="Elixir Norway"/>
        </authorList>
    </citation>
    <scope>NUCLEOTIDE SEQUENCE</scope>
</reference>
<name>A0ABP0TQL4_9BRYO</name>
<dbReference type="Proteomes" id="UP001497512">
    <property type="component" value="Chromosome 13"/>
</dbReference>
<organism evidence="2 3">
    <name type="scientific">Sphagnum troendelagicum</name>
    <dbReference type="NCBI Taxonomy" id="128251"/>
    <lineage>
        <taxon>Eukaryota</taxon>
        <taxon>Viridiplantae</taxon>
        <taxon>Streptophyta</taxon>
        <taxon>Embryophyta</taxon>
        <taxon>Bryophyta</taxon>
        <taxon>Sphagnophytina</taxon>
        <taxon>Sphagnopsida</taxon>
        <taxon>Sphagnales</taxon>
        <taxon>Sphagnaceae</taxon>
        <taxon>Sphagnum</taxon>
    </lineage>
</organism>
<accession>A0ABP0TQL4</accession>
<protein>
    <submittedName>
        <fullName evidence="2">Uncharacterized protein</fullName>
    </submittedName>
</protein>